<dbReference type="RefSeq" id="WP_204906713.1">
    <property type="nucleotide sequence ID" value="NZ_JACJKS010000010.1"/>
</dbReference>
<evidence type="ECO:0000313" key="4">
    <source>
        <dbReference type="Proteomes" id="UP000705508"/>
    </source>
</evidence>
<name>A0A938XBZ2_9CLOT</name>
<dbReference type="AlphaFoldDB" id="A0A938XBZ2"/>
<comment type="caution">
    <text evidence="3">The sequence shown here is derived from an EMBL/GenBank/DDBJ whole genome shotgun (WGS) entry which is preliminary data.</text>
</comment>
<gene>
    <name evidence="3" type="ORF">H6A20_08600</name>
</gene>
<keyword evidence="1" id="KW-0472">Membrane</keyword>
<dbReference type="Proteomes" id="UP000705508">
    <property type="component" value="Unassembled WGS sequence"/>
</dbReference>
<dbReference type="EMBL" id="JACJKS010000010">
    <property type="protein sequence ID" value="MBM6948708.1"/>
    <property type="molecule type" value="Genomic_DNA"/>
</dbReference>
<dbReference type="Gene3D" id="3.90.550.10">
    <property type="entry name" value="Spore Coat Polysaccharide Biosynthesis Protein SpsA, Chain A"/>
    <property type="match status" value="2"/>
</dbReference>
<feature type="domain" description="Glycosyltransferase 2-like" evidence="2">
    <location>
        <begin position="336"/>
        <end position="509"/>
    </location>
</feature>
<dbReference type="InterPro" id="IPR001173">
    <property type="entry name" value="Glyco_trans_2-like"/>
</dbReference>
<dbReference type="CDD" id="cd04184">
    <property type="entry name" value="GT2_RfbC_Mx_like"/>
    <property type="match status" value="1"/>
</dbReference>
<dbReference type="GO" id="GO:0016757">
    <property type="term" value="F:glycosyltransferase activity"/>
    <property type="evidence" value="ECO:0007669"/>
    <property type="project" value="UniProtKB-KW"/>
</dbReference>
<organism evidence="3 4">
    <name type="scientific">Mordavella massiliensis</name>
    <dbReference type="NCBI Taxonomy" id="1871024"/>
    <lineage>
        <taxon>Bacteria</taxon>
        <taxon>Bacillati</taxon>
        <taxon>Bacillota</taxon>
        <taxon>Clostridia</taxon>
        <taxon>Eubacteriales</taxon>
        <taxon>Clostridiaceae</taxon>
        <taxon>Mordavella</taxon>
    </lineage>
</organism>
<dbReference type="InterPro" id="IPR029044">
    <property type="entry name" value="Nucleotide-diphossugar_trans"/>
</dbReference>
<reference evidence="3" key="2">
    <citation type="journal article" date="2021" name="Sci. Rep.">
        <title>The distribution of antibiotic resistance genes in chicken gut microbiota commensals.</title>
        <authorList>
            <person name="Juricova H."/>
            <person name="Matiasovicova J."/>
            <person name="Kubasova T."/>
            <person name="Cejkova D."/>
            <person name="Rychlik I."/>
        </authorList>
    </citation>
    <scope>NUCLEOTIDE SEQUENCE</scope>
    <source>
        <strain evidence="3">An582</strain>
    </source>
</reference>
<dbReference type="SUPFAM" id="SSF53448">
    <property type="entry name" value="Nucleotide-diphospho-sugar transferases"/>
    <property type="match status" value="2"/>
</dbReference>
<accession>A0A938XBZ2</accession>
<dbReference type="CDD" id="cd04186">
    <property type="entry name" value="GT_2_like_c"/>
    <property type="match status" value="1"/>
</dbReference>
<protein>
    <submittedName>
        <fullName evidence="3">Glycosyltransferase family 2 protein</fullName>
    </submittedName>
</protein>
<feature type="domain" description="Glycosyltransferase 2-like" evidence="2">
    <location>
        <begin position="79"/>
        <end position="237"/>
    </location>
</feature>
<reference evidence="3" key="1">
    <citation type="submission" date="2020-08" db="EMBL/GenBank/DDBJ databases">
        <authorList>
            <person name="Cejkova D."/>
            <person name="Kubasova T."/>
            <person name="Jahodarova E."/>
            <person name="Rychlik I."/>
        </authorList>
    </citation>
    <scope>NUCLEOTIDE SEQUENCE</scope>
    <source>
        <strain evidence="3">An582</strain>
    </source>
</reference>
<dbReference type="PANTHER" id="PTHR43179">
    <property type="entry name" value="RHAMNOSYLTRANSFERASE WBBL"/>
    <property type="match status" value="1"/>
</dbReference>
<dbReference type="Pfam" id="PF00535">
    <property type="entry name" value="Glycos_transf_2"/>
    <property type="match status" value="2"/>
</dbReference>
<evidence type="ECO:0000259" key="2">
    <source>
        <dbReference type="Pfam" id="PF00535"/>
    </source>
</evidence>
<feature type="transmembrane region" description="Helical" evidence="1">
    <location>
        <begin position="459"/>
        <end position="477"/>
    </location>
</feature>
<proteinExistence type="predicted"/>
<keyword evidence="1" id="KW-0812">Transmembrane</keyword>
<evidence type="ECO:0000256" key="1">
    <source>
        <dbReference type="SAM" id="Phobius"/>
    </source>
</evidence>
<sequence length="608" mass="70099">METYKISWLKLIKKLSPYNIKKGLLYLKHFGPREFWVRFTERFQTDDVDYEEWYRNHQAAEEELERQKGETFAYMPLISILVPVYNTPEEFLKQMIQSVRRQTYGNWELCIANVNPAHESVARILKVASARDPRIRVTDVPENEGIAQNTNAALRIAGGEYIGLLDHDDLLAPDALFEIVRAVNEKGRPDVLYTDEDKVSTDLAEHFQPHMKPDFNKDLLRSNNYITHFFVASRALLDQVGGLDSAYDGAQDYDLILRCTERADGIVHIPRVLYHWRVHKSSTADNPASKMYAFEAGKRAIEAHLRRCGEKAEVSHTKDLGFYRVNYKLEREPLISIIIPNKDHQEMLAACLRSVERSAYRNYEIIIVENNSTEEQTFSYYRKIQSEQVRIVHWPGEFNYSAINNFGVQHAKGEYIVLLNNDVEVITEDWLSQMAANCQRKDVGIVGAKLYYPDDTIQHAGIVIGIGGIAGAVFVGLPRRYTGYLHKASVQQDLSAVTAACMMVRRTVYTEAGGLDEALKVAFNDVDFCLRVREKGYLVVYDPYVELYHYESKTRGAEDTREKARRFYSEIEFMRSRWLSILKEGDPMYNPNLTLTKCDYTLRNNQKG</sequence>
<dbReference type="PANTHER" id="PTHR43179:SF7">
    <property type="entry name" value="RHAMNOSYLTRANSFERASE WBBL"/>
    <property type="match status" value="1"/>
</dbReference>
<evidence type="ECO:0000313" key="3">
    <source>
        <dbReference type="EMBL" id="MBM6948708.1"/>
    </source>
</evidence>
<keyword evidence="1" id="KW-1133">Transmembrane helix</keyword>